<dbReference type="EMBL" id="JABFUD020000006">
    <property type="protein sequence ID" value="KAI5078417.1"/>
    <property type="molecule type" value="Genomic_DNA"/>
</dbReference>
<keyword evidence="3" id="KW-1185">Reference proteome</keyword>
<dbReference type="Gene3D" id="3.60.130.10">
    <property type="entry name" value="Clavaminate synthase-like"/>
    <property type="match status" value="1"/>
</dbReference>
<dbReference type="AlphaFoldDB" id="A0A9D4V3R1"/>
<comment type="caution">
    <text evidence="2">The sequence shown here is derived from an EMBL/GenBank/DDBJ whole genome shotgun (WGS) entry which is preliminary data.</text>
</comment>
<sequence>MLLVQSQEEFQRQGGMASRRQHDLIAVYHTGLSHKGGMPLDQPYDVVFGDGSPLLTDSIATCKKIHEEKSVDIPWKQVDLKILDNLSVMHGR</sequence>
<proteinExistence type="predicted"/>
<dbReference type="InterPro" id="IPR042098">
    <property type="entry name" value="TauD-like_sf"/>
</dbReference>
<accession>A0A9D4V3R1</accession>
<dbReference type="SUPFAM" id="SSF51197">
    <property type="entry name" value="Clavaminate synthase-like"/>
    <property type="match status" value="1"/>
</dbReference>
<evidence type="ECO:0000256" key="1">
    <source>
        <dbReference type="ARBA" id="ARBA00023002"/>
    </source>
</evidence>
<dbReference type="GO" id="GO:0016491">
    <property type="term" value="F:oxidoreductase activity"/>
    <property type="evidence" value="ECO:0007669"/>
    <property type="project" value="UniProtKB-KW"/>
</dbReference>
<organism evidence="2 3">
    <name type="scientific">Adiantum capillus-veneris</name>
    <name type="common">Maidenhair fern</name>
    <dbReference type="NCBI Taxonomy" id="13818"/>
    <lineage>
        <taxon>Eukaryota</taxon>
        <taxon>Viridiplantae</taxon>
        <taxon>Streptophyta</taxon>
        <taxon>Embryophyta</taxon>
        <taxon>Tracheophyta</taxon>
        <taxon>Polypodiopsida</taxon>
        <taxon>Polypodiidae</taxon>
        <taxon>Polypodiales</taxon>
        <taxon>Pteridineae</taxon>
        <taxon>Pteridaceae</taxon>
        <taxon>Vittarioideae</taxon>
        <taxon>Adiantum</taxon>
    </lineage>
</organism>
<dbReference type="Proteomes" id="UP000886520">
    <property type="component" value="Chromosome 6"/>
</dbReference>
<gene>
    <name evidence="2" type="ORF">GOP47_0006088</name>
</gene>
<protein>
    <submittedName>
        <fullName evidence="2">Uncharacterized protein</fullName>
    </submittedName>
</protein>
<keyword evidence="1" id="KW-0560">Oxidoreductase</keyword>
<name>A0A9D4V3R1_ADICA</name>
<dbReference type="OrthoDB" id="408743at2759"/>
<evidence type="ECO:0000313" key="3">
    <source>
        <dbReference type="Proteomes" id="UP000886520"/>
    </source>
</evidence>
<evidence type="ECO:0000313" key="2">
    <source>
        <dbReference type="EMBL" id="KAI5078417.1"/>
    </source>
</evidence>
<reference evidence="2" key="1">
    <citation type="submission" date="2021-01" db="EMBL/GenBank/DDBJ databases">
        <title>Adiantum capillus-veneris genome.</title>
        <authorList>
            <person name="Fang Y."/>
            <person name="Liao Q."/>
        </authorList>
    </citation>
    <scope>NUCLEOTIDE SEQUENCE</scope>
    <source>
        <strain evidence="2">H3</strain>
        <tissue evidence="2">Leaf</tissue>
    </source>
</reference>